<dbReference type="RefSeq" id="WP_353929367.1">
    <property type="nucleotide sequence ID" value="NZ_CP150886.1"/>
</dbReference>
<keyword evidence="2" id="KW-1185">Reference proteome</keyword>
<protein>
    <submittedName>
        <fullName evidence="1">Uncharacterized protein</fullName>
    </submittedName>
</protein>
<proteinExistence type="predicted"/>
<dbReference type="EMBL" id="CP150886">
    <property type="protein sequence ID" value="WZB86453.1"/>
    <property type="molecule type" value="Genomic_DNA"/>
</dbReference>
<organism evidence="1 2">
    <name type="scientific">Okeanomitos corallinicola TIOX110</name>
    <dbReference type="NCBI Taxonomy" id="3133117"/>
    <lineage>
        <taxon>Bacteria</taxon>
        <taxon>Bacillati</taxon>
        <taxon>Cyanobacteriota</taxon>
        <taxon>Cyanophyceae</taxon>
        <taxon>Nostocales</taxon>
        <taxon>Aphanizomenonaceae</taxon>
        <taxon>Okeanomitos</taxon>
    </lineage>
</organism>
<dbReference type="Proteomes" id="UP001483337">
    <property type="component" value="Chromosome"/>
</dbReference>
<evidence type="ECO:0000313" key="1">
    <source>
        <dbReference type="EMBL" id="WZB86453.1"/>
    </source>
</evidence>
<accession>A0ABZ2UQP0</accession>
<reference evidence="1 2" key="1">
    <citation type="submission" date="2024-04" db="EMBL/GenBank/DDBJ databases">
        <title>Okeanomitos corallinicola gen. &amp; sp. nov. (Nostocales, Cyanobacteria), a new toxic marine heterocyst-forming cyanobacterium from a coral reef.</title>
        <authorList>
            <person name="Li H."/>
            <person name="Li R."/>
            <person name="Kang J."/>
            <person name="Hii K.S."/>
            <person name="Mohamed H.F."/>
            <person name="Xu X."/>
            <person name="Luo Z."/>
        </authorList>
    </citation>
    <scope>NUCLEOTIDE SEQUENCE [LARGE SCALE GENOMIC DNA]</scope>
    <source>
        <strain evidence="1 2">TIOX110</strain>
    </source>
</reference>
<name>A0ABZ2UQP0_9CYAN</name>
<sequence>MNRIAINPDLANVDYTDLLDKILQVLKDQQIFKISEDQKRVLININEVVNEVIKLNPYNPLGNERSVRAATLNFSPNSQASFREKIKEITGYIQHQLTAEIQKHPNIENKDRVAFIKNLLTNIQKFQTSQKPSKLDFSYEFPPSSQLEKQRLTVKKDEEGKQRKLLKAHKVKIYVDKPRDFPSALLTGLNNFIDTNFASNSDREEIAYILENLTENKTSDIYRLQNLVNQETLGKLKKLAQIKYLEFLLENINEKASNDHLKGKIYLEDLIRRLKLLEDYINDTSKADGDYQVSYAGISVNYQTMFSRSDAYDKLPIISIIEGYLGEIEDPNREKIEFTFGLKLKFDGKVQSDGGKNVFQRNLDILDPDNKDHQQKIADEATKFTFVYKVLKIAFLYYFIFASRQDPQAEKYNPKSELDYDPIEKLETVLSVLKGNDEDKKKQILRNLKKGFDKFNIQQKIDTLKKVLEKLIERKTPFASREYPVHISVKHSILENDIDKITDRDTLFKERLRENFKDCLKYIHLGNPTTHTNILVSLPAKITISEIQFLETEDKETFSMEYDIHKSIGVLPVIFLGIENQQCRNFYEKNLKDRNLLVFPHRLETQKLEKQQEFIYKIVYSLLAYLCLHVILEKQTKPFIPLLRIHLKEKTDDNVIIEKFIVDLTKVLSHILNEEYRSNEQGIVITNPSNIKFKIPNILSSLYSVFPKKFTLHNPDHFKFTELDKLAIIVVSSRETDSRWNIKAKQSNLVGEIITLQMEAKSARFQLFKTFSQNFEDHQKMFEYPTVIVDNVDKLYEKGYKHFIYIAKVPYSSTLHITQVEKSEELFFMSQNVIQALRKERHDIKIYPMFFEKYYAVKVETPESRSLYIQDTLELSNLAEDRNKQSVIFFNLFNGLQVAKDVNYHGVMSYATLYNIYDTNILDDRDIFKGLIDNESQLKNEIIQCLTLFHFSRYEKYEKSGKIQLKLDPYQNLIGDESVSQAAIFPHTRSKADFNSLAFLTHIKSILLGKDE</sequence>
<gene>
    <name evidence="1" type="ORF">WJM97_13685</name>
</gene>
<evidence type="ECO:0000313" key="2">
    <source>
        <dbReference type="Proteomes" id="UP001483337"/>
    </source>
</evidence>